<dbReference type="InterPro" id="IPR016596">
    <property type="entry name" value="UCP012335"/>
</dbReference>
<protein>
    <submittedName>
        <fullName evidence="3">DUF2846 domain-containing protein</fullName>
    </submittedName>
</protein>
<feature type="signal peptide" evidence="1">
    <location>
        <begin position="1"/>
        <end position="21"/>
    </location>
</feature>
<sequence>MRNSIKLLSAALGFAILTGCASVPMGSTEADTQLKTFAAPPADKSGLYIYRDSFVGQALKKSLTVDGQLIGETAKGVYFHRFLAPGKHVIGTESEFSDNTLTLVTEPGKNYYLRQYIKMGAFVGGANLEQISEAQAQRDLKDCCKLAASK</sequence>
<evidence type="ECO:0000259" key="2">
    <source>
        <dbReference type="Pfam" id="PF11008"/>
    </source>
</evidence>
<dbReference type="PROSITE" id="PS51257">
    <property type="entry name" value="PROKAR_LIPOPROTEIN"/>
    <property type="match status" value="1"/>
</dbReference>
<dbReference type="Proteomes" id="UP001335100">
    <property type="component" value="Unassembled WGS sequence"/>
</dbReference>
<dbReference type="PIRSF" id="PIRSF012335">
    <property type="entry name" value="UCP012335"/>
    <property type="match status" value="1"/>
</dbReference>
<gene>
    <name evidence="3" type="ORF">V0R50_27175</name>
</gene>
<feature type="chain" id="PRO_5045569171" evidence="1">
    <location>
        <begin position="22"/>
        <end position="150"/>
    </location>
</feature>
<feature type="domain" description="DUF2846" evidence="2">
    <location>
        <begin position="42"/>
        <end position="126"/>
    </location>
</feature>
<dbReference type="EMBL" id="JAZDQJ010000047">
    <property type="protein sequence ID" value="MEE1936921.1"/>
    <property type="molecule type" value="Genomic_DNA"/>
</dbReference>
<evidence type="ECO:0000313" key="3">
    <source>
        <dbReference type="EMBL" id="MEE1936921.1"/>
    </source>
</evidence>
<keyword evidence="4" id="KW-1185">Reference proteome</keyword>
<dbReference type="RefSeq" id="WP_330077585.1">
    <property type="nucleotide sequence ID" value="NZ_JAZDQJ010000047.1"/>
</dbReference>
<comment type="caution">
    <text evidence="3">The sequence shown here is derived from an EMBL/GenBank/DDBJ whole genome shotgun (WGS) entry which is preliminary data.</text>
</comment>
<dbReference type="Pfam" id="PF11008">
    <property type="entry name" value="DUF2846"/>
    <property type="match status" value="1"/>
</dbReference>
<reference evidence="3 4" key="1">
    <citation type="submission" date="2024-01" db="EMBL/GenBank/DDBJ databases">
        <title>Unpublished Manusciprt.</title>
        <authorList>
            <person name="Duman M."/>
            <person name="Valdes E.G."/>
            <person name="Ajmi N."/>
            <person name="Altun S."/>
            <person name="Saticioglu I.B."/>
        </authorList>
    </citation>
    <scope>NUCLEOTIDE SEQUENCE [LARGE SCALE GENOMIC DNA]</scope>
    <source>
        <strain evidence="3 4">148P</strain>
    </source>
</reference>
<name>A0ABU7HZD6_9PSED</name>
<keyword evidence="1" id="KW-0732">Signal</keyword>
<evidence type="ECO:0000313" key="4">
    <source>
        <dbReference type="Proteomes" id="UP001335100"/>
    </source>
</evidence>
<organism evidence="3 4">
    <name type="scientific">Pseudomonas ulcerans</name>
    <dbReference type="NCBI Taxonomy" id="3115852"/>
    <lineage>
        <taxon>Bacteria</taxon>
        <taxon>Pseudomonadati</taxon>
        <taxon>Pseudomonadota</taxon>
        <taxon>Gammaproteobacteria</taxon>
        <taxon>Pseudomonadales</taxon>
        <taxon>Pseudomonadaceae</taxon>
        <taxon>Pseudomonas</taxon>
    </lineage>
</organism>
<evidence type="ECO:0000256" key="1">
    <source>
        <dbReference type="SAM" id="SignalP"/>
    </source>
</evidence>
<accession>A0ABU7HZD6</accession>
<proteinExistence type="predicted"/>
<dbReference type="InterPro" id="IPR022548">
    <property type="entry name" value="DUF2846"/>
</dbReference>